<dbReference type="Proteomes" id="UP000316213">
    <property type="component" value="Unassembled WGS sequence"/>
</dbReference>
<feature type="transmembrane region" description="Helical" evidence="4">
    <location>
        <begin position="359"/>
        <end position="380"/>
    </location>
</feature>
<feature type="repeat" description="TPR" evidence="3">
    <location>
        <begin position="573"/>
        <end position="606"/>
    </location>
</feature>
<keyword evidence="4" id="KW-0812">Transmembrane</keyword>
<dbReference type="PANTHER" id="PTHR44227">
    <property type="match status" value="1"/>
</dbReference>
<dbReference type="PANTHER" id="PTHR44227:SF3">
    <property type="entry name" value="PROTEIN O-MANNOSYL-TRANSFERASE TMTC4"/>
    <property type="match status" value="1"/>
</dbReference>
<evidence type="ECO:0000256" key="1">
    <source>
        <dbReference type="ARBA" id="ARBA00022737"/>
    </source>
</evidence>
<keyword evidence="4" id="KW-0472">Membrane</keyword>
<feature type="transmembrane region" description="Helical" evidence="4">
    <location>
        <begin position="220"/>
        <end position="248"/>
    </location>
</feature>
<dbReference type="PROSITE" id="PS50005">
    <property type="entry name" value="TPR"/>
    <property type="match status" value="2"/>
</dbReference>
<comment type="caution">
    <text evidence="5">The sequence shown here is derived from an EMBL/GenBank/DDBJ whole genome shotgun (WGS) entry which is preliminary data.</text>
</comment>
<dbReference type="OrthoDB" id="232771at2"/>
<evidence type="ECO:0000256" key="2">
    <source>
        <dbReference type="ARBA" id="ARBA00022803"/>
    </source>
</evidence>
<evidence type="ECO:0000256" key="4">
    <source>
        <dbReference type="SAM" id="Phobius"/>
    </source>
</evidence>
<dbReference type="EMBL" id="SJPM01000009">
    <property type="protein sequence ID" value="TWT93519.1"/>
    <property type="molecule type" value="Genomic_DNA"/>
</dbReference>
<dbReference type="AlphaFoldDB" id="A0A5C6A1R3"/>
<accession>A0A5C6A1R3</accession>
<sequence>MLIDHSDEYRNCPLIPNPSPPQSRGRRESEKINTNINTSHAQTFSKKMIAETNNTTETREGPGPALVVGVALMLCACWMLVWRGSLDGVFHFDDYGNIVDKEQIRELWPLDDYFRNNRPVGLYSFAINYHFSQLDPKAYLVTNLVIHVVNGLLLFAGCWLAGRLWLRAKHHGHDSESTSQYRLLLTAAIIATLWTLHPLTTQAVTYIVQRYESLASLGYLAAWVGLSAYLSTFRITGCLLILIGSWIGLLSKEVFATAPLAILLFDRIITSQRWLDIIRHRWLPYSLMLTPYAWFIPSVTRFFDPVRTSSRSMGIGIDKLNSWEYLRTQPEVIWHYLSLVIWPKDLCIDYDWKIQTNPLVYLPLGATIVAILLLGGYCYWRGSSVRPSEGSKCSKCGIAGWLTLTFFLILSPTSSVMPIADLAFEHRMYLPSAVVLAGIVLGASVLAARLLASSERPLILKYAFGCILLSCVILLAWRTHLRNLDYRDELTLWHGATQLAPNNARAWHTVGLAYYKRGNKDAALQPLINAVGLSNESIPLFDASLAECLQYLKHHDKAITLYQRALSKKKHYPEVYNDLGAVFFAQGRLDDAQQSFETAIEQKHSEAKYNLALVHLQQQRLDQAVPLLEETLIEQPELHVAARRLAWVLATAEDKQIRDVARAEQLLQQHYDVAASENAYVLDTWAAIQAAQNNFDAAIDSVQQALRLARSKSDESLVEDLTERLASFERREPWIEGSKP</sequence>
<dbReference type="InterPro" id="IPR019734">
    <property type="entry name" value="TPR_rpt"/>
</dbReference>
<feature type="transmembrane region" description="Helical" evidence="4">
    <location>
        <begin position="401"/>
        <end position="420"/>
    </location>
</feature>
<evidence type="ECO:0000313" key="6">
    <source>
        <dbReference type="Proteomes" id="UP000316213"/>
    </source>
</evidence>
<feature type="transmembrane region" description="Helical" evidence="4">
    <location>
        <begin position="282"/>
        <end position="303"/>
    </location>
</feature>
<dbReference type="Pfam" id="PF13432">
    <property type="entry name" value="TPR_16"/>
    <property type="match status" value="1"/>
</dbReference>
<dbReference type="InterPro" id="IPR011990">
    <property type="entry name" value="TPR-like_helical_dom_sf"/>
</dbReference>
<evidence type="ECO:0000313" key="5">
    <source>
        <dbReference type="EMBL" id="TWT93519.1"/>
    </source>
</evidence>
<dbReference type="SMART" id="SM00028">
    <property type="entry name" value="TPR"/>
    <property type="match status" value="5"/>
</dbReference>
<evidence type="ECO:0000256" key="3">
    <source>
        <dbReference type="PROSITE-ProRule" id="PRU00339"/>
    </source>
</evidence>
<feature type="transmembrane region" description="Helical" evidence="4">
    <location>
        <begin position="432"/>
        <end position="452"/>
    </location>
</feature>
<proteinExistence type="predicted"/>
<dbReference type="Gene3D" id="1.25.40.10">
    <property type="entry name" value="Tetratricopeptide repeat domain"/>
    <property type="match status" value="1"/>
</dbReference>
<keyword evidence="4" id="KW-1133">Transmembrane helix</keyword>
<keyword evidence="2 3" id="KW-0802">TPR repeat</keyword>
<feature type="repeat" description="TPR" evidence="3">
    <location>
        <begin position="504"/>
        <end position="537"/>
    </location>
</feature>
<name>A0A5C6A1R3_9BACT</name>
<keyword evidence="1" id="KW-0677">Repeat</keyword>
<feature type="transmembrane region" description="Helical" evidence="4">
    <location>
        <begin position="182"/>
        <end position="208"/>
    </location>
</feature>
<reference evidence="5 6" key="1">
    <citation type="submission" date="2019-02" db="EMBL/GenBank/DDBJ databases">
        <title>Deep-cultivation of Planctomycetes and their phenomic and genomic characterization uncovers novel biology.</title>
        <authorList>
            <person name="Wiegand S."/>
            <person name="Jogler M."/>
            <person name="Boedeker C."/>
            <person name="Pinto D."/>
            <person name="Vollmers J."/>
            <person name="Rivas-Marin E."/>
            <person name="Kohn T."/>
            <person name="Peeters S.H."/>
            <person name="Heuer A."/>
            <person name="Rast P."/>
            <person name="Oberbeckmann S."/>
            <person name="Bunk B."/>
            <person name="Jeske O."/>
            <person name="Meyerdierks A."/>
            <person name="Storesund J.E."/>
            <person name="Kallscheuer N."/>
            <person name="Luecker S."/>
            <person name="Lage O.M."/>
            <person name="Pohl T."/>
            <person name="Merkel B.J."/>
            <person name="Hornburger P."/>
            <person name="Mueller R.-W."/>
            <person name="Bruemmer F."/>
            <person name="Labrenz M."/>
            <person name="Spormann A.M."/>
            <person name="Op Den Camp H."/>
            <person name="Overmann J."/>
            <person name="Amann R."/>
            <person name="Jetten M.S.M."/>
            <person name="Mascher T."/>
            <person name="Medema M.H."/>
            <person name="Devos D.P."/>
            <person name="Kaster A.-K."/>
            <person name="Ovreas L."/>
            <person name="Rohde M."/>
            <person name="Galperin M.Y."/>
            <person name="Jogler C."/>
        </authorList>
    </citation>
    <scope>NUCLEOTIDE SEQUENCE [LARGE SCALE GENOMIC DNA]</scope>
    <source>
        <strain evidence="5 6">Pla100</strain>
    </source>
</reference>
<protein>
    <submittedName>
        <fullName evidence="5">Tetratricopeptide repeat protein</fullName>
    </submittedName>
</protein>
<gene>
    <name evidence="5" type="ORF">Pla100_40370</name>
</gene>
<organism evidence="5 6">
    <name type="scientific">Neorhodopirellula pilleata</name>
    <dbReference type="NCBI Taxonomy" id="2714738"/>
    <lineage>
        <taxon>Bacteria</taxon>
        <taxon>Pseudomonadati</taxon>
        <taxon>Planctomycetota</taxon>
        <taxon>Planctomycetia</taxon>
        <taxon>Pirellulales</taxon>
        <taxon>Pirellulaceae</taxon>
        <taxon>Neorhodopirellula</taxon>
    </lineage>
</organism>
<feature type="transmembrane region" description="Helical" evidence="4">
    <location>
        <begin position="459"/>
        <end position="477"/>
    </location>
</feature>
<dbReference type="InterPro" id="IPR052346">
    <property type="entry name" value="O-mannosyl-transferase_TMTC"/>
</dbReference>
<keyword evidence="6" id="KW-1185">Reference proteome</keyword>
<feature type="transmembrane region" description="Helical" evidence="4">
    <location>
        <begin position="138"/>
        <end position="162"/>
    </location>
</feature>
<dbReference type="SUPFAM" id="SSF48452">
    <property type="entry name" value="TPR-like"/>
    <property type="match status" value="1"/>
</dbReference>
<feature type="transmembrane region" description="Helical" evidence="4">
    <location>
        <begin position="63"/>
        <end position="82"/>
    </location>
</feature>